<protein>
    <submittedName>
        <fullName evidence="6">IclR family transcriptional regulator</fullName>
    </submittedName>
</protein>
<dbReference type="InterPro" id="IPR029016">
    <property type="entry name" value="GAF-like_dom_sf"/>
</dbReference>
<dbReference type="AlphaFoldDB" id="A0A7C9V8C6"/>
<dbReference type="SUPFAM" id="SSF46785">
    <property type="entry name" value="Winged helix' DNA-binding domain"/>
    <property type="match status" value="1"/>
</dbReference>
<evidence type="ECO:0000256" key="3">
    <source>
        <dbReference type="ARBA" id="ARBA00023163"/>
    </source>
</evidence>
<dbReference type="GO" id="GO:0003700">
    <property type="term" value="F:DNA-binding transcription factor activity"/>
    <property type="evidence" value="ECO:0007669"/>
    <property type="project" value="TreeGrafter"/>
</dbReference>
<dbReference type="GO" id="GO:0045892">
    <property type="term" value="P:negative regulation of DNA-templated transcription"/>
    <property type="evidence" value="ECO:0007669"/>
    <property type="project" value="TreeGrafter"/>
</dbReference>
<dbReference type="RefSeq" id="WP_165116364.1">
    <property type="nucleotide sequence ID" value="NZ_JAAKZG010000003.1"/>
</dbReference>
<dbReference type="PANTHER" id="PTHR30136">
    <property type="entry name" value="HELIX-TURN-HELIX TRANSCRIPTIONAL REGULATOR, ICLR FAMILY"/>
    <property type="match status" value="1"/>
</dbReference>
<reference evidence="6 7" key="1">
    <citation type="submission" date="2020-02" db="EMBL/GenBank/DDBJ databases">
        <title>Genome sequence of the type strain CGMCC 1.15528 of Mesorhizobium zhangyense.</title>
        <authorList>
            <person name="Gao J."/>
            <person name="Sun J."/>
        </authorList>
    </citation>
    <scope>NUCLEOTIDE SEQUENCE [LARGE SCALE GENOMIC DNA]</scope>
    <source>
        <strain evidence="6 7">CGMCC 1.15528</strain>
    </source>
</reference>
<dbReference type="GO" id="GO:0003677">
    <property type="term" value="F:DNA binding"/>
    <property type="evidence" value="ECO:0007669"/>
    <property type="project" value="UniProtKB-KW"/>
</dbReference>
<dbReference type="SUPFAM" id="SSF55781">
    <property type="entry name" value="GAF domain-like"/>
    <property type="match status" value="1"/>
</dbReference>
<dbReference type="EMBL" id="JAAKZG010000003">
    <property type="protein sequence ID" value="NGN41146.1"/>
    <property type="molecule type" value="Genomic_DNA"/>
</dbReference>
<proteinExistence type="predicted"/>
<dbReference type="Gene3D" id="3.30.450.40">
    <property type="match status" value="1"/>
</dbReference>
<evidence type="ECO:0000256" key="1">
    <source>
        <dbReference type="ARBA" id="ARBA00023015"/>
    </source>
</evidence>
<accession>A0A7C9V8C6</accession>
<gene>
    <name evidence="6" type="ORF">G6N74_08720</name>
</gene>
<dbReference type="PANTHER" id="PTHR30136:SF34">
    <property type="entry name" value="TRANSCRIPTIONAL REGULATOR"/>
    <property type="match status" value="1"/>
</dbReference>
<evidence type="ECO:0000259" key="4">
    <source>
        <dbReference type="PROSITE" id="PS51077"/>
    </source>
</evidence>
<dbReference type="Pfam" id="PF09339">
    <property type="entry name" value="HTH_IclR"/>
    <property type="match status" value="1"/>
</dbReference>
<keyword evidence="7" id="KW-1185">Reference proteome</keyword>
<name>A0A7C9V8C6_9HYPH</name>
<evidence type="ECO:0000313" key="7">
    <source>
        <dbReference type="Proteomes" id="UP000481252"/>
    </source>
</evidence>
<sequence length="258" mass="28398">MVTQINGSVVKAFDILKLFDEDRNEVTTTDVATELDLNFVTAHRFLRTLEHVGALVAVAKGRYRLSYVFVDLGDRVTGGDLLGQTLQPLLNAITADLQEAAMATVFQSDMVVCIARAVSRRQLSVDIRVGSRLEAYCTAHGKTWLAFMSERQRAHYLDTVERLRFTRNTVVERATLERQIAEVRELGHAFNDSEREDGIRAVAVPILARGGRMIAGLSVFGPASRMTDEITQLALARLQHAARDAGGLLYGQIAAPSA</sequence>
<keyword evidence="2" id="KW-0238">DNA-binding</keyword>
<feature type="domain" description="HTH iclR-type" evidence="4">
    <location>
        <begin position="6"/>
        <end position="67"/>
    </location>
</feature>
<organism evidence="6 7">
    <name type="scientific">Mesorhizobium zhangyense</name>
    <dbReference type="NCBI Taxonomy" id="1776730"/>
    <lineage>
        <taxon>Bacteria</taxon>
        <taxon>Pseudomonadati</taxon>
        <taxon>Pseudomonadota</taxon>
        <taxon>Alphaproteobacteria</taxon>
        <taxon>Hyphomicrobiales</taxon>
        <taxon>Phyllobacteriaceae</taxon>
        <taxon>Mesorhizobium</taxon>
    </lineage>
</organism>
<dbReference type="SMART" id="SM00346">
    <property type="entry name" value="HTH_ICLR"/>
    <property type="match status" value="1"/>
</dbReference>
<evidence type="ECO:0000256" key="2">
    <source>
        <dbReference type="ARBA" id="ARBA00023125"/>
    </source>
</evidence>
<dbReference type="PROSITE" id="PS51078">
    <property type="entry name" value="ICLR_ED"/>
    <property type="match status" value="1"/>
</dbReference>
<keyword evidence="1" id="KW-0805">Transcription regulation</keyword>
<dbReference type="InterPro" id="IPR005471">
    <property type="entry name" value="Tscrpt_reg_IclR_N"/>
</dbReference>
<evidence type="ECO:0000313" key="6">
    <source>
        <dbReference type="EMBL" id="NGN41146.1"/>
    </source>
</evidence>
<feature type="domain" description="IclR-ED" evidence="5">
    <location>
        <begin position="68"/>
        <end position="251"/>
    </location>
</feature>
<dbReference type="Pfam" id="PF01614">
    <property type="entry name" value="IclR_C"/>
    <property type="match status" value="1"/>
</dbReference>
<dbReference type="InterPro" id="IPR036388">
    <property type="entry name" value="WH-like_DNA-bd_sf"/>
</dbReference>
<dbReference type="InterPro" id="IPR036390">
    <property type="entry name" value="WH_DNA-bd_sf"/>
</dbReference>
<comment type="caution">
    <text evidence="6">The sequence shown here is derived from an EMBL/GenBank/DDBJ whole genome shotgun (WGS) entry which is preliminary data.</text>
</comment>
<keyword evidence="3" id="KW-0804">Transcription</keyword>
<dbReference type="PROSITE" id="PS51077">
    <property type="entry name" value="HTH_ICLR"/>
    <property type="match status" value="1"/>
</dbReference>
<dbReference type="InterPro" id="IPR014757">
    <property type="entry name" value="Tscrpt_reg_IclR_C"/>
</dbReference>
<dbReference type="Gene3D" id="1.10.10.10">
    <property type="entry name" value="Winged helix-like DNA-binding domain superfamily/Winged helix DNA-binding domain"/>
    <property type="match status" value="1"/>
</dbReference>
<evidence type="ECO:0000259" key="5">
    <source>
        <dbReference type="PROSITE" id="PS51078"/>
    </source>
</evidence>
<dbReference type="InterPro" id="IPR050707">
    <property type="entry name" value="HTH_MetabolicPath_Reg"/>
</dbReference>
<dbReference type="Proteomes" id="UP000481252">
    <property type="component" value="Unassembled WGS sequence"/>
</dbReference>